<keyword evidence="1" id="KW-0472">Membrane</keyword>
<keyword evidence="1" id="KW-0812">Transmembrane</keyword>
<evidence type="ECO:0000256" key="1">
    <source>
        <dbReference type="SAM" id="Phobius"/>
    </source>
</evidence>
<evidence type="ECO:0008006" key="4">
    <source>
        <dbReference type="Google" id="ProtNLM"/>
    </source>
</evidence>
<dbReference type="Proteomes" id="UP000186391">
    <property type="component" value="Unassembled WGS sequence"/>
</dbReference>
<protein>
    <recommendedName>
        <fullName evidence="4">Lipopolysaccharide assembly protein A domain-containing protein</fullName>
    </recommendedName>
</protein>
<feature type="transmembrane region" description="Helical" evidence="1">
    <location>
        <begin position="43"/>
        <end position="63"/>
    </location>
</feature>
<dbReference type="OrthoDB" id="426174at2"/>
<dbReference type="AlphaFoldDB" id="A0A1U7GYB3"/>
<sequence length="92" mass="10060">MKTFTALLTIIVLVFWTMAVALLSVQNATPVSLQFLGFRSIQLPVGLLLAFCASVGMIAMALLQPLWRLTGSGQSYSPGQDDAEFFVDEEDF</sequence>
<comment type="caution">
    <text evidence="2">The sequence shown here is derived from an EMBL/GenBank/DDBJ whole genome shotgun (WGS) entry which is preliminary data.</text>
</comment>
<evidence type="ECO:0000313" key="3">
    <source>
        <dbReference type="Proteomes" id="UP000186391"/>
    </source>
</evidence>
<dbReference type="EMBL" id="MRCA01000007">
    <property type="protein sequence ID" value="OKH13302.1"/>
    <property type="molecule type" value="Genomic_DNA"/>
</dbReference>
<accession>A0A1U7GYB3</accession>
<keyword evidence="3" id="KW-1185">Reference proteome</keyword>
<gene>
    <name evidence="2" type="ORF">NIES592_14620</name>
</gene>
<reference evidence="2 3" key="1">
    <citation type="submission" date="2016-11" db="EMBL/GenBank/DDBJ databases">
        <title>Draft Genome Sequences of Nine Cyanobacterial Strains from Diverse Habitats.</title>
        <authorList>
            <person name="Zhu T."/>
            <person name="Hou S."/>
            <person name="Lu X."/>
            <person name="Hess W.R."/>
        </authorList>
    </citation>
    <scope>NUCLEOTIDE SEQUENCE [LARGE SCALE GENOMIC DNA]</scope>
    <source>
        <strain evidence="2 3">NIES-592</strain>
    </source>
</reference>
<evidence type="ECO:0000313" key="2">
    <source>
        <dbReference type="EMBL" id="OKH13302.1"/>
    </source>
</evidence>
<keyword evidence="1" id="KW-1133">Transmembrane helix</keyword>
<proteinExistence type="predicted"/>
<dbReference type="RefSeq" id="WP_062247617.1">
    <property type="nucleotide sequence ID" value="NZ_MRCA01000007.1"/>
</dbReference>
<name>A0A1U7GYB3_9CYAN</name>
<organism evidence="2 3">
    <name type="scientific">Fischerella major NIES-592</name>
    <dbReference type="NCBI Taxonomy" id="210994"/>
    <lineage>
        <taxon>Bacteria</taxon>
        <taxon>Bacillati</taxon>
        <taxon>Cyanobacteriota</taxon>
        <taxon>Cyanophyceae</taxon>
        <taxon>Nostocales</taxon>
        <taxon>Hapalosiphonaceae</taxon>
        <taxon>Fischerella</taxon>
    </lineage>
</organism>